<dbReference type="GO" id="GO:0005886">
    <property type="term" value="C:plasma membrane"/>
    <property type="evidence" value="ECO:0007669"/>
    <property type="project" value="UniProtKB-SubCell"/>
</dbReference>
<organism evidence="7 8">
    <name type="scientific">Halodesulfovibrio spirochaetisodalis</name>
    <dbReference type="NCBI Taxonomy" id="1560234"/>
    <lineage>
        <taxon>Bacteria</taxon>
        <taxon>Pseudomonadati</taxon>
        <taxon>Thermodesulfobacteriota</taxon>
        <taxon>Desulfovibrionia</taxon>
        <taxon>Desulfovibrionales</taxon>
        <taxon>Desulfovibrionaceae</taxon>
        <taxon>Halodesulfovibrio</taxon>
    </lineage>
</organism>
<evidence type="ECO:0000256" key="3">
    <source>
        <dbReference type="ARBA" id="ARBA00022692"/>
    </source>
</evidence>
<feature type="transmembrane region" description="Helical" evidence="6">
    <location>
        <begin position="383"/>
        <end position="402"/>
    </location>
</feature>
<keyword evidence="2" id="KW-1003">Cell membrane</keyword>
<evidence type="ECO:0000256" key="5">
    <source>
        <dbReference type="ARBA" id="ARBA00023136"/>
    </source>
</evidence>
<evidence type="ECO:0008006" key="9">
    <source>
        <dbReference type="Google" id="ProtNLM"/>
    </source>
</evidence>
<keyword evidence="4 6" id="KW-1133">Transmembrane helix</keyword>
<dbReference type="Proteomes" id="UP000091979">
    <property type="component" value="Unassembled WGS sequence"/>
</dbReference>
<feature type="transmembrane region" description="Helical" evidence="6">
    <location>
        <begin position="219"/>
        <end position="237"/>
    </location>
</feature>
<evidence type="ECO:0000256" key="1">
    <source>
        <dbReference type="ARBA" id="ARBA00004651"/>
    </source>
</evidence>
<evidence type="ECO:0000256" key="4">
    <source>
        <dbReference type="ARBA" id="ARBA00022989"/>
    </source>
</evidence>
<dbReference type="RefSeq" id="WP_066855683.1">
    <property type="nucleotide sequence ID" value="NZ_JXMS01000018.1"/>
</dbReference>
<reference evidence="7 8" key="1">
    <citation type="submission" date="2015-01" db="EMBL/GenBank/DDBJ databases">
        <title>Desulfovibrio sp. JC271 draft genome sequence.</title>
        <authorList>
            <person name="Shivani Y."/>
            <person name="Subhash Y."/>
            <person name="Sasikala C."/>
            <person name="Ramana C.V."/>
        </authorList>
    </citation>
    <scope>NUCLEOTIDE SEQUENCE [LARGE SCALE GENOMIC DNA]</scope>
    <source>
        <strain evidence="7 8">JC271</strain>
    </source>
</reference>
<feature type="transmembrane region" description="Helical" evidence="6">
    <location>
        <begin position="408"/>
        <end position="427"/>
    </location>
</feature>
<dbReference type="AlphaFoldDB" id="A0A1B7XBG6"/>
<feature type="transmembrane region" description="Helical" evidence="6">
    <location>
        <begin position="118"/>
        <end position="137"/>
    </location>
</feature>
<dbReference type="PIRSF" id="PIRSF006060">
    <property type="entry name" value="AA_transporter"/>
    <property type="match status" value="1"/>
</dbReference>
<sequence length="431" mass="46088">MDTSKHKLGLIGATFFIIGSLAGSGVIALPQQLAAIGSITLLSFLLVTAGALCLTLVYVRAGALFDNPSPTALAAYVNPLLGAKSGLFYVYSNLISNVSILIAGLGYLTYFVPSLNQPIILGCVVIALIWVFTLLALRGAKFVTMVVSCSVTALLLSVVLTAIFGWFSFDISLFKQNWDVANLPQGKAILSGFAVLLFSYVGVEAVANNYELVNNPKRNVPIATIAGFIVVAVLYIVSTTVLEGMFTAKVIQNQPATFSLSIEHIFGSKILGQISSLVMAIACLSSFLAWNISVVSAAKTSADHGFLPKIYSYTNKYKVGSRGLLLNAFIMTCIELGLMFLGSDIAVAFNLTVTISILLVLFPYFWSGIALIKKGFETGKHSYFDITIASLSSVFLISAFMSADFAELWLVIVCVMVALAGYALLFASQKK</sequence>
<feature type="transmembrane region" description="Helical" evidence="6">
    <location>
        <begin position="188"/>
        <end position="207"/>
    </location>
</feature>
<dbReference type="InterPro" id="IPR050367">
    <property type="entry name" value="APC_superfamily"/>
</dbReference>
<accession>A0A1B7XBG6</accession>
<feature type="transmembrane region" description="Helical" evidence="6">
    <location>
        <begin position="277"/>
        <end position="298"/>
    </location>
</feature>
<dbReference type="InterPro" id="IPR002293">
    <property type="entry name" value="AA/rel_permease1"/>
</dbReference>
<evidence type="ECO:0000256" key="2">
    <source>
        <dbReference type="ARBA" id="ARBA00022475"/>
    </source>
</evidence>
<dbReference type="PANTHER" id="PTHR42770">
    <property type="entry name" value="AMINO ACID TRANSPORTER-RELATED"/>
    <property type="match status" value="1"/>
</dbReference>
<comment type="caution">
    <text evidence="7">The sequence shown here is derived from an EMBL/GenBank/DDBJ whole genome shotgun (WGS) entry which is preliminary data.</text>
</comment>
<feature type="transmembrane region" description="Helical" evidence="6">
    <location>
        <begin position="319"/>
        <end position="341"/>
    </location>
</feature>
<feature type="transmembrane region" description="Helical" evidence="6">
    <location>
        <begin position="347"/>
        <end position="371"/>
    </location>
</feature>
<evidence type="ECO:0000313" key="7">
    <source>
        <dbReference type="EMBL" id="OBQ50097.1"/>
    </source>
</evidence>
<keyword evidence="5 6" id="KW-0472">Membrane</keyword>
<gene>
    <name evidence="7" type="ORF">SP90_10645</name>
</gene>
<dbReference type="PANTHER" id="PTHR42770:SF5">
    <property type="entry name" value="CADAVERINE_LYSINE ANTIPORTER"/>
    <property type="match status" value="1"/>
</dbReference>
<dbReference type="Pfam" id="PF13520">
    <property type="entry name" value="AA_permease_2"/>
    <property type="match status" value="1"/>
</dbReference>
<protein>
    <recommendedName>
        <fullName evidence="9">Amino acid permease</fullName>
    </recommendedName>
</protein>
<feature type="transmembrane region" description="Helical" evidence="6">
    <location>
        <begin position="88"/>
        <end position="112"/>
    </location>
</feature>
<dbReference type="GO" id="GO:0022857">
    <property type="term" value="F:transmembrane transporter activity"/>
    <property type="evidence" value="ECO:0007669"/>
    <property type="project" value="InterPro"/>
</dbReference>
<dbReference type="STRING" id="1560234.SP90_10645"/>
<feature type="transmembrane region" description="Helical" evidence="6">
    <location>
        <begin position="34"/>
        <end position="59"/>
    </location>
</feature>
<keyword evidence="8" id="KW-1185">Reference proteome</keyword>
<keyword evidence="3 6" id="KW-0812">Transmembrane</keyword>
<feature type="transmembrane region" description="Helical" evidence="6">
    <location>
        <begin position="144"/>
        <end position="168"/>
    </location>
</feature>
<dbReference type="OrthoDB" id="3185104at2"/>
<dbReference type="Gene3D" id="1.20.1740.10">
    <property type="entry name" value="Amino acid/polyamine transporter I"/>
    <property type="match status" value="1"/>
</dbReference>
<comment type="subcellular location">
    <subcellularLocation>
        <location evidence="1">Cell membrane</location>
        <topology evidence="1">Multi-pass membrane protein</topology>
    </subcellularLocation>
</comment>
<evidence type="ECO:0000256" key="6">
    <source>
        <dbReference type="SAM" id="Phobius"/>
    </source>
</evidence>
<dbReference type="PATRIC" id="fig|1560234.3.peg.984"/>
<proteinExistence type="predicted"/>
<name>A0A1B7XBG6_9BACT</name>
<evidence type="ECO:0000313" key="8">
    <source>
        <dbReference type="Proteomes" id="UP000091979"/>
    </source>
</evidence>
<dbReference type="EMBL" id="JXMS01000018">
    <property type="protein sequence ID" value="OBQ50097.1"/>
    <property type="molecule type" value="Genomic_DNA"/>
</dbReference>